<evidence type="ECO:0000256" key="2">
    <source>
        <dbReference type="ARBA" id="ARBA00022723"/>
    </source>
</evidence>
<evidence type="ECO:0000256" key="1">
    <source>
        <dbReference type="ARBA" id="ARBA00008779"/>
    </source>
</evidence>
<evidence type="ECO:0000259" key="5">
    <source>
        <dbReference type="Pfam" id="PF00884"/>
    </source>
</evidence>
<dbReference type="Pfam" id="PF00884">
    <property type="entry name" value="Sulfatase"/>
    <property type="match status" value="1"/>
</dbReference>
<dbReference type="PANTHER" id="PTHR42693:SF53">
    <property type="entry name" value="ENDO-4-O-SULFATASE"/>
    <property type="match status" value="1"/>
</dbReference>
<dbReference type="PROSITE" id="PS51257">
    <property type="entry name" value="PROKAR_LIPOPROTEIN"/>
    <property type="match status" value="1"/>
</dbReference>
<dbReference type="GO" id="GO:0004065">
    <property type="term" value="F:arylsulfatase activity"/>
    <property type="evidence" value="ECO:0007669"/>
    <property type="project" value="TreeGrafter"/>
</dbReference>
<dbReference type="Gene3D" id="3.40.720.10">
    <property type="entry name" value="Alkaline Phosphatase, subunit A"/>
    <property type="match status" value="1"/>
</dbReference>
<dbReference type="PANTHER" id="PTHR42693">
    <property type="entry name" value="ARYLSULFATASE FAMILY MEMBER"/>
    <property type="match status" value="1"/>
</dbReference>
<evidence type="ECO:0000256" key="3">
    <source>
        <dbReference type="ARBA" id="ARBA00022801"/>
    </source>
</evidence>
<dbReference type="EMBL" id="UINC01012087">
    <property type="protein sequence ID" value="SVA52983.1"/>
    <property type="molecule type" value="Genomic_DNA"/>
</dbReference>
<sequence length="511" mass="57941">MNLLRLFLKKISVGFALLIGCAVNMVAADKPNIILVYVDDMGYGDASCLNPQAKFKTPNIDRLAKEGITFTDGHCSDTVCTPSRYGLLTGRYSWRTTLKRGVMKAEAPCLIADGRVTLASFLRDNGYATAMVGKWHLGMDFPGTWGKRDWTQPVRDMPLDKGFDYYWGIPASMNYGVLAWFEGRFAKVPPTQYTAKKPNKVAISDYRIKPPYAKKPPDNRKPQDLEVAPDFVDIECLDRFTTQSIKWLDGRAKAAREGKPFFLYLPYTSPHKPVIPMAQFHGQGNAGAYGEFMVETDWHLGRILNWLDNEKLVKNTMVIFTSDNGPENTWKKRVELHRHHSNGIYREGKRSIYEGGHRVPFIIRWPAKVEAGSKWNQPVCQTDLLATFAEMLGKRLLENAGEDSDSFHDILVGAKETEPRVAMVHHGMSGRYALREGKWKLVMEDGRRNKRELYNLSTDPGETDNVAVDHPDLERTLTAKLTGLIQNGRSTPGRPQENDTPLWRDLVWMDK</sequence>
<dbReference type="InterPro" id="IPR017850">
    <property type="entry name" value="Alkaline_phosphatase_core_sf"/>
</dbReference>
<dbReference type="SUPFAM" id="SSF53649">
    <property type="entry name" value="Alkaline phosphatase-like"/>
    <property type="match status" value="1"/>
</dbReference>
<comment type="similarity">
    <text evidence="1">Belongs to the sulfatase family.</text>
</comment>
<protein>
    <recommendedName>
        <fullName evidence="5">Sulfatase N-terminal domain-containing protein</fullName>
    </recommendedName>
</protein>
<gene>
    <name evidence="6" type="ORF">METZ01_LOCUS105837</name>
</gene>
<proteinExistence type="inferred from homology"/>
<accession>A0A381WM77</accession>
<dbReference type="InterPro" id="IPR050738">
    <property type="entry name" value="Sulfatase"/>
</dbReference>
<dbReference type="InterPro" id="IPR024607">
    <property type="entry name" value="Sulfatase_CS"/>
</dbReference>
<feature type="domain" description="Sulfatase N-terminal" evidence="5">
    <location>
        <begin position="31"/>
        <end position="393"/>
    </location>
</feature>
<keyword evidence="2" id="KW-0479">Metal-binding</keyword>
<keyword evidence="4" id="KW-0106">Calcium</keyword>
<organism evidence="6">
    <name type="scientific">marine metagenome</name>
    <dbReference type="NCBI Taxonomy" id="408172"/>
    <lineage>
        <taxon>unclassified sequences</taxon>
        <taxon>metagenomes</taxon>
        <taxon>ecological metagenomes</taxon>
    </lineage>
</organism>
<evidence type="ECO:0000256" key="4">
    <source>
        <dbReference type="ARBA" id="ARBA00022837"/>
    </source>
</evidence>
<dbReference type="PROSITE" id="PS00149">
    <property type="entry name" value="SULFATASE_2"/>
    <property type="match status" value="1"/>
</dbReference>
<dbReference type="AlphaFoldDB" id="A0A381WM77"/>
<name>A0A381WM77_9ZZZZ</name>
<keyword evidence="3" id="KW-0378">Hydrolase</keyword>
<evidence type="ECO:0000313" key="6">
    <source>
        <dbReference type="EMBL" id="SVA52983.1"/>
    </source>
</evidence>
<reference evidence="6" key="1">
    <citation type="submission" date="2018-05" db="EMBL/GenBank/DDBJ databases">
        <authorList>
            <person name="Lanie J.A."/>
            <person name="Ng W.-L."/>
            <person name="Kazmierczak K.M."/>
            <person name="Andrzejewski T.M."/>
            <person name="Davidsen T.M."/>
            <person name="Wayne K.J."/>
            <person name="Tettelin H."/>
            <person name="Glass J.I."/>
            <person name="Rusch D."/>
            <person name="Podicherti R."/>
            <person name="Tsui H.-C.T."/>
            <person name="Winkler M.E."/>
        </authorList>
    </citation>
    <scope>NUCLEOTIDE SEQUENCE</scope>
</reference>
<dbReference type="GO" id="GO:0046872">
    <property type="term" value="F:metal ion binding"/>
    <property type="evidence" value="ECO:0007669"/>
    <property type="project" value="UniProtKB-KW"/>
</dbReference>
<dbReference type="InterPro" id="IPR000917">
    <property type="entry name" value="Sulfatase_N"/>
</dbReference>
<dbReference type="Gene3D" id="3.30.1120.10">
    <property type="match status" value="1"/>
</dbReference>
<dbReference type="CDD" id="cd16143">
    <property type="entry name" value="ARS_like"/>
    <property type="match status" value="1"/>
</dbReference>